<feature type="region of interest" description="Disordered" evidence="1">
    <location>
        <begin position="126"/>
        <end position="147"/>
    </location>
</feature>
<evidence type="ECO:0000256" key="1">
    <source>
        <dbReference type="SAM" id="MobiDB-lite"/>
    </source>
</evidence>
<keyword evidence="3" id="KW-1185">Reference proteome</keyword>
<feature type="compositionally biased region" description="Polar residues" evidence="1">
    <location>
        <begin position="69"/>
        <end position="78"/>
    </location>
</feature>
<feature type="compositionally biased region" description="Basic and acidic residues" evidence="1">
    <location>
        <begin position="126"/>
        <end position="137"/>
    </location>
</feature>
<protein>
    <submittedName>
        <fullName evidence="2">Uncharacterized protein</fullName>
    </submittedName>
</protein>
<evidence type="ECO:0000313" key="3">
    <source>
        <dbReference type="Proteomes" id="UP000287188"/>
    </source>
</evidence>
<reference evidence="3" key="1">
    <citation type="submission" date="2018-12" db="EMBL/GenBank/DDBJ databases">
        <title>Tengunoibacter tsumagoiensis gen. nov., sp. nov., Dictyobacter kobayashii sp. nov., D. alpinus sp. nov., and D. joshuensis sp. nov. and description of Dictyobacteraceae fam. nov. within the order Ktedonobacterales isolated from Tengu-no-mugimeshi.</title>
        <authorList>
            <person name="Wang C.M."/>
            <person name="Zheng Y."/>
            <person name="Sakai Y."/>
            <person name="Toyoda A."/>
            <person name="Minakuchi Y."/>
            <person name="Abe K."/>
            <person name="Yokota A."/>
            <person name="Yabe S."/>
        </authorList>
    </citation>
    <scope>NUCLEOTIDE SEQUENCE [LARGE SCALE GENOMIC DNA]</scope>
    <source>
        <strain evidence="3">Uno11</strain>
    </source>
</reference>
<sequence>MMSHVPETQPEQTAAVRSEHMLAHIGENIGSFAAHSSQRLQHFTRRISNKRVSQIDKSQTPQEPAIISAETSPETQQPPLEKAEATLDTMQERIALVTTVAELQFRHTVARIREGAEDMLAEAQHIRHDVHSGERNRPVSHKGPPTQ</sequence>
<evidence type="ECO:0000313" key="2">
    <source>
        <dbReference type="EMBL" id="GCE16302.1"/>
    </source>
</evidence>
<comment type="caution">
    <text evidence="2">The sequence shown here is derived from an EMBL/GenBank/DDBJ whole genome shotgun (WGS) entry which is preliminary data.</text>
</comment>
<accession>A0A402AAU8</accession>
<feature type="region of interest" description="Disordered" evidence="1">
    <location>
        <begin position="46"/>
        <end position="79"/>
    </location>
</feature>
<dbReference type="EMBL" id="BIFS01000001">
    <property type="protein sequence ID" value="GCE16302.1"/>
    <property type="molecule type" value="Genomic_DNA"/>
</dbReference>
<name>A0A402AAU8_9CHLR</name>
<proteinExistence type="predicted"/>
<dbReference type="Proteomes" id="UP000287188">
    <property type="component" value="Unassembled WGS sequence"/>
</dbReference>
<organism evidence="2 3">
    <name type="scientific">Dictyobacter kobayashii</name>
    <dbReference type="NCBI Taxonomy" id="2014872"/>
    <lineage>
        <taxon>Bacteria</taxon>
        <taxon>Bacillati</taxon>
        <taxon>Chloroflexota</taxon>
        <taxon>Ktedonobacteria</taxon>
        <taxon>Ktedonobacterales</taxon>
        <taxon>Dictyobacteraceae</taxon>
        <taxon>Dictyobacter</taxon>
    </lineage>
</organism>
<feature type="compositionally biased region" description="Polar residues" evidence="1">
    <location>
        <begin position="50"/>
        <end position="62"/>
    </location>
</feature>
<dbReference type="AlphaFoldDB" id="A0A402AAU8"/>
<gene>
    <name evidence="2" type="ORF">KDK_01020</name>
</gene>